<dbReference type="EnsemblPlants" id="Pp3c1_13080V3.3">
    <property type="protein sequence ID" value="PAC:32966644.CDS.1"/>
    <property type="gene ID" value="Pp3c1_13080"/>
</dbReference>
<dbReference type="Gramene" id="Pp3c1_13080V3.1">
    <property type="protein sequence ID" value="PAC:32966642.CDS.1"/>
    <property type="gene ID" value="Pp3c1_13080"/>
</dbReference>
<dbReference type="AlphaFoldDB" id="A0A2K1L829"/>
<evidence type="ECO:0000313" key="2">
    <source>
        <dbReference type="EnsemblPlants" id="PAC:32966642.CDS.1"/>
    </source>
</evidence>
<reference evidence="1 3" key="1">
    <citation type="journal article" date="2008" name="Science">
        <title>The Physcomitrella genome reveals evolutionary insights into the conquest of land by plants.</title>
        <authorList>
            <person name="Rensing S."/>
            <person name="Lang D."/>
            <person name="Zimmer A."/>
            <person name="Terry A."/>
            <person name="Salamov A."/>
            <person name="Shapiro H."/>
            <person name="Nishiyama T."/>
            <person name="Perroud P.-F."/>
            <person name="Lindquist E."/>
            <person name="Kamisugi Y."/>
            <person name="Tanahashi T."/>
            <person name="Sakakibara K."/>
            <person name="Fujita T."/>
            <person name="Oishi K."/>
            <person name="Shin-I T."/>
            <person name="Kuroki Y."/>
            <person name="Toyoda A."/>
            <person name="Suzuki Y."/>
            <person name="Hashimoto A."/>
            <person name="Yamaguchi K."/>
            <person name="Sugano A."/>
            <person name="Kohara Y."/>
            <person name="Fujiyama A."/>
            <person name="Anterola A."/>
            <person name="Aoki S."/>
            <person name="Ashton N."/>
            <person name="Barbazuk W.B."/>
            <person name="Barker E."/>
            <person name="Bennetzen J."/>
            <person name="Bezanilla M."/>
            <person name="Blankenship R."/>
            <person name="Cho S.H."/>
            <person name="Dutcher S."/>
            <person name="Estelle M."/>
            <person name="Fawcett J.A."/>
            <person name="Gundlach H."/>
            <person name="Hanada K."/>
            <person name="Heyl A."/>
            <person name="Hicks K.A."/>
            <person name="Hugh J."/>
            <person name="Lohr M."/>
            <person name="Mayer K."/>
            <person name="Melkozernov A."/>
            <person name="Murata T."/>
            <person name="Nelson D."/>
            <person name="Pils B."/>
            <person name="Prigge M."/>
            <person name="Reiss B."/>
            <person name="Renner T."/>
            <person name="Rombauts S."/>
            <person name="Rushton P."/>
            <person name="Sanderfoot A."/>
            <person name="Schween G."/>
            <person name="Shiu S.-H."/>
            <person name="Stueber K."/>
            <person name="Theodoulou F.L."/>
            <person name="Tu H."/>
            <person name="Van de Peer Y."/>
            <person name="Verrier P.J."/>
            <person name="Waters E."/>
            <person name="Wood A."/>
            <person name="Yang L."/>
            <person name="Cove D."/>
            <person name="Cuming A."/>
            <person name="Hasebe M."/>
            <person name="Lucas S."/>
            <person name="Mishler D.B."/>
            <person name="Reski R."/>
            <person name="Grigoriev I."/>
            <person name="Quatrano R.S."/>
            <person name="Boore J.L."/>
        </authorList>
    </citation>
    <scope>NUCLEOTIDE SEQUENCE [LARGE SCALE GENOMIC DNA]</scope>
    <source>
        <strain evidence="2 3">cv. Gransden 2004</strain>
    </source>
</reference>
<evidence type="ECO:0000313" key="1">
    <source>
        <dbReference type="EMBL" id="PNR62177.1"/>
    </source>
</evidence>
<dbReference type="EnsemblPlants" id="Pp3c1_13080V3.2">
    <property type="protein sequence ID" value="PAC:32966643.CDS.1"/>
    <property type="gene ID" value="Pp3c1_13080"/>
</dbReference>
<dbReference type="Gramene" id="Pp3c1_13080V3.3">
    <property type="protein sequence ID" value="PAC:32966644.CDS.1"/>
    <property type="gene ID" value="Pp3c1_13080"/>
</dbReference>
<dbReference type="Gramene" id="Pp3c1_13080V3.2">
    <property type="protein sequence ID" value="PAC:32966643.CDS.1"/>
    <property type="gene ID" value="Pp3c1_13080"/>
</dbReference>
<dbReference type="PaxDb" id="3218-PP1S86_175V6.1"/>
<dbReference type="Proteomes" id="UP000006727">
    <property type="component" value="Chromosome 1"/>
</dbReference>
<dbReference type="EnsemblPlants" id="Pp3c1_13080V3.1">
    <property type="protein sequence ID" value="PAC:32966642.CDS.1"/>
    <property type="gene ID" value="Pp3c1_13080"/>
</dbReference>
<name>A0A2K1L829_PHYPA</name>
<dbReference type="EMBL" id="ABEU02000001">
    <property type="protein sequence ID" value="PNR62177.1"/>
    <property type="molecule type" value="Genomic_DNA"/>
</dbReference>
<protein>
    <submittedName>
        <fullName evidence="1 2">Uncharacterized protein</fullName>
    </submittedName>
</protein>
<reference evidence="1 3" key="2">
    <citation type="journal article" date="2018" name="Plant J.">
        <title>The Physcomitrella patens chromosome-scale assembly reveals moss genome structure and evolution.</title>
        <authorList>
            <person name="Lang D."/>
            <person name="Ullrich K.K."/>
            <person name="Murat F."/>
            <person name="Fuchs J."/>
            <person name="Jenkins J."/>
            <person name="Haas F.B."/>
            <person name="Piednoel M."/>
            <person name="Gundlach H."/>
            <person name="Van Bel M."/>
            <person name="Meyberg R."/>
            <person name="Vives C."/>
            <person name="Morata J."/>
            <person name="Symeonidi A."/>
            <person name="Hiss M."/>
            <person name="Muchero W."/>
            <person name="Kamisugi Y."/>
            <person name="Saleh O."/>
            <person name="Blanc G."/>
            <person name="Decker E.L."/>
            <person name="van Gessel N."/>
            <person name="Grimwood J."/>
            <person name="Hayes R.D."/>
            <person name="Graham S.W."/>
            <person name="Gunter L.E."/>
            <person name="McDaniel S.F."/>
            <person name="Hoernstein S.N.W."/>
            <person name="Larsson A."/>
            <person name="Li F.W."/>
            <person name="Perroud P.F."/>
            <person name="Phillips J."/>
            <person name="Ranjan P."/>
            <person name="Rokshar D.S."/>
            <person name="Rothfels C.J."/>
            <person name="Schneider L."/>
            <person name="Shu S."/>
            <person name="Stevenson D.W."/>
            <person name="Thummler F."/>
            <person name="Tillich M."/>
            <person name="Villarreal Aguilar J.C."/>
            <person name="Widiez T."/>
            <person name="Wong G.K."/>
            <person name="Wymore A."/>
            <person name="Zhang Y."/>
            <person name="Zimmer A.D."/>
            <person name="Quatrano R.S."/>
            <person name="Mayer K.F.X."/>
            <person name="Goodstein D."/>
            <person name="Casacuberta J.M."/>
            <person name="Vandepoele K."/>
            <person name="Reski R."/>
            <person name="Cuming A.C."/>
            <person name="Tuskan G.A."/>
            <person name="Maumus F."/>
            <person name="Salse J."/>
            <person name="Schmutz J."/>
            <person name="Rensing S.A."/>
        </authorList>
    </citation>
    <scope>NUCLEOTIDE SEQUENCE [LARGE SCALE GENOMIC DNA]</scope>
    <source>
        <strain evidence="2 3">cv. Gransden 2004</strain>
    </source>
</reference>
<keyword evidence="3" id="KW-1185">Reference proteome</keyword>
<evidence type="ECO:0000313" key="3">
    <source>
        <dbReference type="Proteomes" id="UP000006727"/>
    </source>
</evidence>
<proteinExistence type="predicted"/>
<organism evidence="1">
    <name type="scientific">Physcomitrium patens</name>
    <name type="common">Spreading-leaved earth moss</name>
    <name type="synonym">Physcomitrella patens</name>
    <dbReference type="NCBI Taxonomy" id="3218"/>
    <lineage>
        <taxon>Eukaryota</taxon>
        <taxon>Viridiplantae</taxon>
        <taxon>Streptophyta</taxon>
        <taxon>Embryophyta</taxon>
        <taxon>Bryophyta</taxon>
        <taxon>Bryophytina</taxon>
        <taxon>Bryopsida</taxon>
        <taxon>Funariidae</taxon>
        <taxon>Funariales</taxon>
        <taxon>Funariaceae</taxon>
        <taxon>Physcomitrium</taxon>
    </lineage>
</organism>
<reference evidence="2" key="3">
    <citation type="submission" date="2020-12" db="UniProtKB">
        <authorList>
            <consortium name="EnsemblPlants"/>
        </authorList>
    </citation>
    <scope>IDENTIFICATION</scope>
</reference>
<gene>
    <name evidence="1" type="ORF">PHYPA_000601</name>
</gene>
<accession>A0A2K1L829</accession>
<dbReference type="InParanoid" id="A0A2K1L829"/>
<sequence length="56" mass="6497">MRKTVYWKGAGRLHAFQNHIEDVGNWTVIHQDCPLREDCLILSLRYGSLQKNITNG</sequence>